<evidence type="ECO:0000313" key="2">
    <source>
        <dbReference type="EMBL" id="SVA89547.1"/>
    </source>
</evidence>
<feature type="non-terminal residue" evidence="2">
    <location>
        <position position="1"/>
    </location>
</feature>
<dbReference type="EMBL" id="UINC01021620">
    <property type="protein sequence ID" value="SVA89547.1"/>
    <property type="molecule type" value="Genomic_DNA"/>
</dbReference>
<feature type="region of interest" description="Disordered" evidence="1">
    <location>
        <begin position="1"/>
        <end position="35"/>
    </location>
</feature>
<protein>
    <submittedName>
        <fullName evidence="2">Uncharacterized protein</fullName>
    </submittedName>
</protein>
<accession>A0A381ZLE2</accession>
<organism evidence="2">
    <name type="scientific">marine metagenome</name>
    <dbReference type="NCBI Taxonomy" id="408172"/>
    <lineage>
        <taxon>unclassified sequences</taxon>
        <taxon>metagenomes</taxon>
        <taxon>ecological metagenomes</taxon>
    </lineage>
</organism>
<dbReference type="AlphaFoldDB" id="A0A381ZLE2"/>
<feature type="non-terminal residue" evidence="2">
    <location>
        <position position="35"/>
    </location>
</feature>
<gene>
    <name evidence="2" type="ORF">METZ01_LOCUS142401</name>
</gene>
<sequence length="35" mass="3578">GSRSIGRRSTASTTSTATATRSAPARGWTPTPSRS</sequence>
<proteinExistence type="predicted"/>
<evidence type="ECO:0000256" key="1">
    <source>
        <dbReference type="SAM" id="MobiDB-lite"/>
    </source>
</evidence>
<reference evidence="2" key="1">
    <citation type="submission" date="2018-05" db="EMBL/GenBank/DDBJ databases">
        <authorList>
            <person name="Lanie J.A."/>
            <person name="Ng W.-L."/>
            <person name="Kazmierczak K.M."/>
            <person name="Andrzejewski T.M."/>
            <person name="Davidsen T.M."/>
            <person name="Wayne K.J."/>
            <person name="Tettelin H."/>
            <person name="Glass J.I."/>
            <person name="Rusch D."/>
            <person name="Podicherti R."/>
            <person name="Tsui H.-C.T."/>
            <person name="Winkler M.E."/>
        </authorList>
    </citation>
    <scope>NUCLEOTIDE SEQUENCE</scope>
</reference>
<name>A0A381ZLE2_9ZZZZ</name>
<feature type="compositionally biased region" description="Low complexity" evidence="1">
    <location>
        <begin position="1"/>
        <end position="27"/>
    </location>
</feature>